<feature type="non-terminal residue" evidence="2">
    <location>
        <position position="1"/>
    </location>
</feature>
<accession>A0A0F9EEP1</accession>
<gene>
    <name evidence="2" type="ORF">LCGC14_2083740</name>
</gene>
<dbReference type="Gene3D" id="3.30.2350.10">
    <property type="entry name" value="Pseudouridine synthase"/>
    <property type="match status" value="1"/>
</dbReference>
<dbReference type="AlphaFoldDB" id="A0A0F9EEP1"/>
<dbReference type="PANTHER" id="PTHR21600">
    <property type="entry name" value="MITOCHONDRIAL RNA PSEUDOURIDINE SYNTHASE"/>
    <property type="match status" value="1"/>
</dbReference>
<dbReference type="InterPro" id="IPR050188">
    <property type="entry name" value="RluA_PseudoU_synthase"/>
</dbReference>
<dbReference type="InterPro" id="IPR020103">
    <property type="entry name" value="PsdUridine_synth_cat_dom_sf"/>
</dbReference>
<dbReference type="EMBL" id="LAZR01025236">
    <property type="protein sequence ID" value="KKL72558.1"/>
    <property type="molecule type" value="Genomic_DNA"/>
</dbReference>
<dbReference type="SUPFAM" id="SSF55120">
    <property type="entry name" value="Pseudouridine synthase"/>
    <property type="match status" value="1"/>
</dbReference>
<dbReference type="Pfam" id="PF00849">
    <property type="entry name" value="PseudoU_synth_2"/>
    <property type="match status" value="1"/>
</dbReference>
<dbReference type="GO" id="GO:0009982">
    <property type="term" value="F:pseudouridine synthase activity"/>
    <property type="evidence" value="ECO:0007669"/>
    <property type="project" value="InterPro"/>
</dbReference>
<feature type="domain" description="Pseudouridine synthase RsuA/RluA-like" evidence="1">
    <location>
        <begin position="19"/>
        <end position="121"/>
    </location>
</feature>
<evidence type="ECO:0000313" key="2">
    <source>
        <dbReference type="EMBL" id="KKL72558.1"/>
    </source>
</evidence>
<dbReference type="GO" id="GO:0003723">
    <property type="term" value="F:RNA binding"/>
    <property type="evidence" value="ECO:0007669"/>
    <property type="project" value="InterPro"/>
</dbReference>
<sequence>GSRWGDHCTINRWVEKNLEPQRPAFIVHRLDRAATGLIIIAHQKKIAAYFANLFQSRNIEKKYQAIVEGKFPDELRLNSDIGDKPALSQAKAIAYNPATNQSLVDVSIETGRKHQIRRHLSEAGFPIVGDRLYGQGDENTSDLCLASCYLSFASPTDGLKKSYQLPDNLRLQFKH</sequence>
<proteinExistence type="predicted"/>
<comment type="caution">
    <text evidence="2">The sequence shown here is derived from an EMBL/GenBank/DDBJ whole genome shotgun (WGS) entry which is preliminary data.</text>
</comment>
<dbReference type="GO" id="GO:0001522">
    <property type="term" value="P:pseudouridine synthesis"/>
    <property type="evidence" value="ECO:0007669"/>
    <property type="project" value="InterPro"/>
</dbReference>
<reference evidence="2" key="1">
    <citation type="journal article" date="2015" name="Nature">
        <title>Complex archaea that bridge the gap between prokaryotes and eukaryotes.</title>
        <authorList>
            <person name="Spang A."/>
            <person name="Saw J.H."/>
            <person name="Jorgensen S.L."/>
            <person name="Zaremba-Niedzwiedzka K."/>
            <person name="Martijn J."/>
            <person name="Lind A.E."/>
            <person name="van Eijk R."/>
            <person name="Schleper C."/>
            <person name="Guy L."/>
            <person name="Ettema T.J."/>
        </authorList>
    </citation>
    <scope>NUCLEOTIDE SEQUENCE</scope>
</reference>
<evidence type="ECO:0000259" key="1">
    <source>
        <dbReference type="Pfam" id="PF00849"/>
    </source>
</evidence>
<organism evidence="2">
    <name type="scientific">marine sediment metagenome</name>
    <dbReference type="NCBI Taxonomy" id="412755"/>
    <lineage>
        <taxon>unclassified sequences</taxon>
        <taxon>metagenomes</taxon>
        <taxon>ecological metagenomes</taxon>
    </lineage>
</organism>
<dbReference type="CDD" id="cd02869">
    <property type="entry name" value="PseudoU_synth_RluA_like"/>
    <property type="match status" value="1"/>
</dbReference>
<name>A0A0F9EEP1_9ZZZZ</name>
<protein>
    <recommendedName>
        <fullName evidence="1">Pseudouridine synthase RsuA/RluA-like domain-containing protein</fullName>
    </recommendedName>
</protein>
<dbReference type="InterPro" id="IPR006145">
    <property type="entry name" value="PsdUridine_synth_RsuA/RluA"/>
</dbReference>